<keyword evidence="1" id="KW-0732">Signal</keyword>
<evidence type="ECO:0000256" key="1">
    <source>
        <dbReference type="SAM" id="SignalP"/>
    </source>
</evidence>
<gene>
    <name evidence="2" type="ORF">RI129_012503</name>
</gene>
<sequence>MARLVLLFVAIFANQALASIHSNYDLGNYLNEIKTEISDLTVYLEHFFPDNHHAITTVTWQCHRVAEEIQNIINKLGDETTKQHESGVVIFKQLWFSLQEVHTTLQQIALSSDVTDVSEIKNQLILNLQLCYETLEKMMHVTYIHYPEFRTTLKTIFADFLKGLRDIHKTFRMEKNEVSQRTSLKYLVMDITKFSQRISFRLKEATPESFAWFYEGVDRIVYELEMKRTVGDDEINVVLKHLTSNLRKLMYDRDFGDVATLFEELVHFIENGSQHEAADRFIQKIVYDYFKLIKRMSEQLERHQLHYGEEPTMIYGKVFKNRW</sequence>
<name>A0AAN7V2D4_9COLE</name>
<dbReference type="Proteomes" id="UP001329430">
    <property type="component" value="Chromosome 10"/>
</dbReference>
<dbReference type="EMBL" id="JAVRBK010000010">
    <property type="protein sequence ID" value="KAK5638208.1"/>
    <property type="molecule type" value="Genomic_DNA"/>
</dbReference>
<comment type="caution">
    <text evidence="2">The sequence shown here is derived from an EMBL/GenBank/DDBJ whole genome shotgun (WGS) entry which is preliminary data.</text>
</comment>
<keyword evidence="3" id="KW-1185">Reference proteome</keyword>
<organism evidence="2 3">
    <name type="scientific">Pyrocoelia pectoralis</name>
    <dbReference type="NCBI Taxonomy" id="417401"/>
    <lineage>
        <taxon>Eukaryota</taxon>
        <taxon>Metazoa</taxon>
        <taxon>Ecdysozoa</taxon>
        <taxon>Arthropoda</taxon>
        <taxon>Hexapoda</taxon>
        <taxon>Insecta</taxon>
        <taxon>Pterygota</taxon>
        <taxon>Neoptera</taxon>
        <taxon>Endopterygota</taxon>
        <taxon>Coleoptera</taxon>
        <taxon>Polyphaga</taxon>
        <taxon>Elateriformia</taxon>
        <taxon>Elateroidea</taxon>
        <taxon>Lampyridae</taxon>
        <taxon>Lampyrinae</taxon>
        <taxon>Pyrocoelia</taxon>
    </lineage>
</organism>
<protein>
    <submittedName>
        <fullName evidence="2">Uncharacterized protein</fullName>
    </submittedName>
</protein>
<dbReference type="AlphaFoldDB" id="A0AAN7V2D4"/>
<feature type="signal peptide" evidence="1">
    <location>
        <begin position="1"/>
        <end position="18"/>
    </location>
</feature>
<accession>A0AAN7V2D4</accession>
<evidence type="ECO:0000313" key="3">
    <source>
        <dbReference type="Proteomes" id="UP001329430"/>
    </source>
</evidence>
<evidence type="ECO:0000313" key="2">
    <source>
        <dbReference type="EMBL" id="KAK5638208.1"/>
    </source>
</evidence>
<reference evidence="2 3" key="1">
    <citation type="journal article" date="2024" name="Insects">
        <title>An Improved Chromosome-Level Genome Assembly of the Firefly Pyrocoelia pectoralis.</title>
        <authorList>
            <person name="Fu X."/>
            <person name="Meyer-Rochow V.B."/>
            <person name="Ballantyne L."/>
            <person name="Zhu X."/>
        </authorList>
    </citation>
    <scope>NUCLEOTIDE SEQUENCE [LARGE SCALE GENOMIC DNA]</scope>
    <source>
        <strain evidence="2">XCY_ONT2</strain>
    </source>
</reference>
<proteinExistence type="predicted"/>
<feature type="chain" id="PRO_5042974869" evidence="1">
    <location>
        <begin position="19"/>
        <end position="323"/>
    </location>
</feature>